<evidence type="ECO:0000313" key="2">
    <source>
        <dbReference type="EMBL" id="CAB5712862.1"/>
    </source>
</evidence>
<feature type="chain" id="PRO_5040445451" evidence="1">
    <location>
        <begin position="18"/>
        <end position="154"/>
    </location>
</feature>
<dbReference type="RefSeq" id="WP_239407301.1">
    <property type="nucleotide sequence ID" value="NZ_CAHPRV010000003.1"/>
</dbReference>
<dbReference type="Proteomes" id="UP000834611">
    <property type="component" value="Unassembled WGS sequence"/>
</dbReference>
<proteinExistence type="predicted"/>
<reference evidence="2" key="1">
    <citation type="submission" date="2020-05" db="EMBL/GenBank/DDBJ databases">
        <authorList>
            <person name="Delgado-Blas J."/>
        </authorList>
    </citation>
    <scope>NUCLEOTIDE SEQUENCE</scope>
    <source>
        <strain evidence="2">BB1453</strain>
    </source>
</reference>
<evidence type="ECO:0000256" key="1">
    <source>
        <dbReference type="SAM" id="SignalP"/>
    </source>
</evidence>
<dbReference type="EMBL" id="CAHPSF010000013">
    <property type="protein sequence ID" value="CAB5712862.1"/>
    <property type="molecule type" value="Genomic_DNA"/>
</dbReference>
<comment type="caution">
    <text evidence="2">The sequence shown here is derived from an EMBL/GenBank/DDBJ whole genome shotgun (WGS) entry which is preliminary data.</text>
</comment>
<evidence type="ECO:0000313" key="3">
    <source>
        <dbReference type="Proteomes" id="UP000834611"/>
    </source>
</evidence>
<sequence>MKKTILALLFFPLLSMANTKDVVMDMMRIHAQYEVKVTDWYKKNDTWIVDFTSKQNEKIRVTITGDRVATYSSFPKPITDMFSTVCESVSAVVIPDAASWDENATENTKALKHFWKDKGWDDFSESQDVTINGWKISATKKSNELSCVIEPTTI</sequence>
<name>A0A9N8D266_PRORE</name>
<protein>
    <submittedName>
        <fullName evidence="2">Uncharacterized protein</fullName>
    </submittedName>
</protein>
<accession>A0A9N8D266</accession>
<organism evidence="2 3">
    <name type="scientific">Providencia rettgeri</name>
    <dbReference type="NCBI Taxonomy" id="587"/>
    <lineage>
        <taxon>Bacteria</taxon>
        <taxon>Pseudomonadati</taxon>
        <taxon>Pseudomonadota</taxon>
        <taxon>Gammaproteobacteria</taxon>
        <taxon>Enterobacterales</taxon>
        <taxon>Morganellaceae</taxon>
        <taxon>Providencia</taxon>
    </lineage>
</organism>
<gene>
    <name evidence="2" type="ORF">GHA_03781</name>
</gene>
<keyword evidence="1" id="KW-0732">Signal</keyword>
<dbReference type="AlphaFoldDB" id="A0A9N8D266"/>
<feature type="signal peptide" evidence="1">
    <location>
        <begin position="1"/>
        <end position="17"/>
    </location>
</feature>